<evidence type="ECO:0000259" key="5">
    <source>
        <dbReference type="Pfam" id="PF00326"/>
    </source>
</evidence>
<dbReference type="Proteomes" id="UP000031599">
    <property type="component" value="Unassembled WGS sequence"/>
</dbReference>
<dbReference type="GO" id="GO:0006508">
    <property type="term" value="P:proteolysis"/>
    <property type="evidence" value="ECO:0007669"/>
    <property type="project" value="UniProtKB-KW"/>
</dbReference>
<dbReference type="PROSITE" id="PS51257">
    <property type="entry name" value="PROKAR_LIPOPROTEIN"/>
    <property type="match status" value="1"/>
</dbReference>
<evidence type="ECO:0000259" key="6">
    <source>
        <dbReference type="Pfam" id="PF02897"/>
    </source>
</evidence>
<evidence type="ECO:0000256" key="1">
    <source>
        <dbReference type="ARBA" id="ARBA00005228"/>
    </source>
</evidence>
<dbReference type="PROSITE" id="PS00708">
    <property type="entry name" value="PRO_ENDOPEP_SER"/>
    <property type="match status" value="1"/>
</dbReference>
<dbReference type="PANTHER" id="PTHR11757">
    <property type="entry name" value="PROTEASE FAMILY S9A OLIGOPEPTIDASE"/>
    <property type="match status" value="1"/>
</dbReference>
<feature type="domain" description="Peptidase S9A N-terminal" evidence="6">
    <location>
        <begin position="34"/>
        <end position="432"/>
    </location>
</feature>
<dbReference type="SUPFAM" id="SSF50993">
    <property type="entry name" value="Peptidase/esterase 'gauge' domain"/>
    <property type="match status" value="1"/>
</dbReference>
<dbReference type="Gene3D" id="2.130.10.120">
    <property type="entry name" value="Prolyl oligopeptidase, N-terminal domain"/>
    <property type="match status" value="1"/>
</dbReference>
<dbReference type="Pfam" id="PF02897">
    <property type="entry name" value="Peptidase_S9_N"/>
    <property type="match status" value="1"/>
</dbReference>
<dbReference type="PANTHER" id="PTHR11757:SF19">
    <property type="entry name" value="PROLYL ENDOPEPTIDASE-LIKE"/>
    <property type="match status" value="1"/>
</dbReference>
<dbReference type="RefSeq" id="WP_052556999.1">
    <property type="nucleotide sequence ID" value="NZ_JMCC02000118.1"/>
</dbReference>
<comment type="caution">
    <text evidence="7">The sequence shown here is derived from an EMBL/GenBank/DDBJ whole genome shotgun (WGS) entry which is preliminary data.</text>
</comment>
<keyword evidence="3" id="KW-0378">Hydrolase</keyword>
<dbReference type="Gene3D" id="3.40.50.1820">
    <property type="entry name" value="alpha/beta hydrolase"/>
    <property type="match status" value="1"/>
</dbReference>
<sequence length="707" mass="79362">MRATATVSLSLMALLSACQTSTTNTPVANEPAPPIAKRVAHELVAHGHTRVDNYYWLRDREDPEVIAYLEAENAYTQAATAHTATLRADLLAELTGRVVPDDSTAPVRSRDYFYYTRWVEGGEHPLYCRKHQSLEADEQIILNANALAKDHAYFDTGGLAFSENQQLMAYATDTVGRRFYTIYVQDLRTGALLADVIPNVSGDLEWANDDATLFYTKQDPETLRTHQLFRHTLGEDPAQDVLVYEEQDETFELGLWKTKSRAYLVLDSYSTLSNEARVLSAAAPQAEPRIIQSRERGLEYDVDHMGEHFFIRTNLEAKNFRLMKTPVNATTKQSWQEVVPHREGVLLEGFELFRDHLVLEQRSRGLTQLSIRRWDGGEAHELDFGEPAYLAYATGNDVLDTQTLRYSYSSMTTPDAEYDYDMNTRDKTLVKQLEVRGAFEPEDYVTERLDAPARDGVGVPISLVYRHDTPLDGSSALLVYAYGSYGASMDAEFSASVLSLLDRGFVYAIAHVRGGEELGRDWYEDGKLLRKQNTFTDFIDATEHLIDQGYGDRSKVFAEGGSAGGLLIGAVVNMRPDLYAGAIAAVPFVDVVTTMLDDSIPLTTSEYDEWGNPNEKQYYDYMLAYSPYDNVVAQDYPALLVTTGLHDSQVQYWEPAKWVAKLRATKTGDDVVLLRTDMSSGHGGKSGRLERYEEIAFDYAFLLDLAG</sequence>
<dbReference type="InterPro" id="IPR029058">
    <property type="entry name" value="AB_hydrolase_fold"/>
</dbReference>
<dbReference type="InterPro" id="IPR002470">
    <property type="entry name" value="Peptidase_S9A"/>
</dbReference>
<keyword evidence="2 7" id="KW-0645">Protease</keyword>
<gene>
    <name evidence="7" type="ORF">DB30_01017</name>
</gene>
<reference evidence="7 8" key="1">
    <citation type="submission" date="2014-12" db="EMBL/GenBank/DDBJ databases">
        <title>Genome assembly of Enhygromyxa salina DSM 15201.</title>
        <authorList>
            <person name="Sharma G."/>
            <person name="Subramanian S."/>
        </authorList>
    </citation>
    <scope>NUCLEOTIDE SEQUENCE [LARGE SCALE GENOMIC DNA]</scope>
    <source>
        <strain evidence="7 8">DSM 15201</strain>
    </source>
</reference>
<dbReference type="SUPFAM" id="SSF53474">
    <property type="entry name" value="alpha/beta-Hydrolases"/>
    <property type="match status" value="1"/>
</dbReference>
<dbReference type="EMBL" id="JMCC02000118">
    <property type="protein sequence ID" value="KIG12809.1"/>
    <property type="molecule type" value="Genomic_DNA"/>
</dbReference>
<name>A0A0C1Z5D2_9BACT</name>
<dbReference type="Pfam" id="PF00326">
    <property type="entry name" value="Peptidase_S9"/>
    <property type="match status" value="1"/>
</dbReference>
<proteinExistence type="inferred from homology"/>
<protein>
    <submittedName>
        <fullName evidence="7">Protease II</fullName>
    </submittedName>
</protein>
<dbReference type="InterPro" id="IPR001375">
    <property type="entry name" value="Peptidase_S9_cat"/>
</dbReference>
<organism evidence="7 8">
    <name type="scientific">Enhygromyxa salina</name>
    <dbReference type="NCBI Taxonomy" id="215803"/>
    <lineage>
        <taxon>Bacteria</taxon>
        <taxon>Pseudomonadati</taxon>
        <taxon>Myxococcota</taxon>
        <taxon>Polyangia</taxon>
        <taxon>Nannocystales</taxon>
        <taxon>Nannocystaceae</taxon>
        <taxon>Enhygromyxa</taxon>
    </lineage>
</organism>
<dbReference type="AlphaFoldDB" id="A0A0C1Z5D2"/>
<dbReference type="InterPro" id="IPR002471">
    <property type="entry name" value="Pept_S9_AS"/>
</dbReference>
<evidence type="ECO:0000313" key="8">
    <source>
        <dbReference type="Proteomes" id="UP000031599"/>
    </source>
</evidence>
<feature type="domain" description="Peptidase S9 prolyl oligopeptidase catalytic" evidence="5">
    <location>
        <begin position="493"/>
        <end position="705"/>
    </location>
</feature>
<evidence type="ECO:0000256" key="2">
    <source>
        <dbReference type="ARBA" id="ARBA00022670"/>
    </source>
</evidence>
<evidence type="ECO:0000313" key="7">
    <source>
        <dbReference type="EMBL" id="KIG12809.1"/>
    </source>
</evidence>
<dbReference type="InterPro" id="IPR051543">
    <property type="entry name" value="Serine_Peptidase_S9A"/>
</dbReference>
<keyword evidence="4" id="KW-0720">Serine protease</keyword>
<evidence type="ECO:0000256" key="3">
    <source>
        <dbReference type="ARBA" id="ARBA00022801"/>
    </source>
</evidence>
<dbReference type="GO" id="GO:0004252">
    <property type="term" value="F:serine-type endopeptidase activity"/>
    <property type="evidence" value="ECO:0007669"/>
    <property type="project" value="InterPro"/>
</dbReference>
<dbReference type="PRINTS" id="PR00862">
    <property type="entry name" value="PROLIGOPTASE"/>
</dbReference>
<dbReference type="InterPro" id="IPR023302">
    <property type="entry name" value="Pept_S9A_N"/>
</dbReference>
<comment type="similarity">
    <text evidence="1">Belongs to the peptidase S9A family.</text>
</comment>
<evidence type="ECO:0000256" key="4">
    <source>
        <dbReference type="ARBA" id="ARBA00022825"/>
    </source>
</evidence>
<dbReference type="FunFam" id="3.40.50.1820:FF:000005">
    <property type="entry name" value="Prolyl endopeptidase"/>
    <property type="match status" value="1"/>
</dbReference>
<accession>A0A0C1Z5D2</accession>